<dbReference type="InterPro" id="IPR046867">
    <property type="entry name" value="AldOxase/xan_DH_MoCoBD2"/>
</dbReference>
<accession>A0ABZ0BA36</accession>
<keyword evidence="2" id="KW-0560">Oxidoreductase</keyword>
<sequence length="753" mass="81094">MTEFTGLIGQPHPRIDGRAKVTGHARYPSDEPVPGAAWAFLLTSAIARGRITGFDLDAALAIPGVYDVLTHENVGGEAKPPKMMSGGGGTTTTLESDRVWHDGQIIGIVLAESYEIARDAAYRIRVHYEKEMPAATFDCAGVEVAYREPGEHEDYDIGDAEKASADAEVTIDERYGTPTQHHNAIELFTTTCAWNGDRLTIWEPSQFVYGLRGNVAQQIGVDPDQIRVISRFVGGAFGSKGGATARTAWIAVAARRLGRPVKLVPTRDQGFTIVTYRAETRHHIQLGATREGKLTALRHEGWELTSRPSDYNVSGTETTARMYACPNIKTRVNVVHADRNTPGFMRAPPDTPYMFPLECAMDELAAKLELDPIELRRRNDTMTDPVSGRPFSSRKLMDCFDQAAERFGWSTREHRPGTMRDGDWLVGWGCASAAYPSNIAATSARVTLRPEGKARVALAGHDIGTGAYTAVAITAADRLGLAVDDVTVEMGDTTLPAAPLAAGSSHTASITHAVVKACEALRDRIFEAAVGSNESPLGGRDPAGIRLAGGHLRADDGTCEPLTDAIARLTSGAAEAYAEHIPAELGKDAMGKLYQGQLPISRGGGRKDATAYAFGAQFAEVRIHRLTCEIRVPRMVGAFAAGTIVNPLTAHSQYVGGMIWGLGCALEEETEIDLDAARYVNDNIAEYHIPVNADVRSVEAIMVPEEDSIVNPLGIKGIGEIGIVGMNAAIANAVYHATGRRIRQLPIRIEDLL</sequence>
<evidence type="ECO:0000313" key="5">
    <source>
        <dbReference type="Proteomes" id="UP001302249"/>
    </source>
</evidence>
<organism evidence="4 5">
    <name type="scientific">Stakelama saccharophila</name>
    <dbReference type="NCBI Taxonomy" id="3075605"/>
    <lineage>
        <taxon>Bacteria</taxon>
        <taxon>Pseudomonadati</taxon>
        <taxon>Pseudomonadota</taxon>
        <taxon>Alphaproteobacteria</taxon>
        <taxon>Sphingomonadales</taxon>
        <taxon>Sphingomonadaceae</taxon>
        <taxon>Stakelama</taxon>
    </lineage>
</organism>
<dbReference type="PANTHER" id="PTHR11908">
    <property type="entry name" value="XANTHINE DEHYDROGENASE"/>
    <property type="match status" value="1"/>
</dbReference>
<dbReference type="Pfam" id="PF01315">
    <property type="entry name" value="Ald_Xan_dh_C"/>
    <property type="match status" value="1"/>
</dbReference>
<reference evidence="4 5" key="1">
    <citation type="submission" date="2023-09" db="EMBL/GenBank/DDBJ databases">
        <authorList>
            <person name="Rey-Velasco X."/>
        </authorList>
    </citation>
    <scope>NUCLEOTIDE SEQUENCE [LARGE SCALE GENOMIC DNA]</scope>
    <source>
        <strain evidence="4 5">W311</strain>
    </source>
</reference>
<evidence type="ECO:0000256" key="2">
    <source>
        <dbReference type="ARBA" id="ARBA00023002"/>
    </source>
</evidence>
<keyword evidence="5" id="KW-1185">Reference proteome</keyword>
<proteinExistence type="predicted"/>
<keyword evidence="1" id="KW-0500">Molybdenum</keyword>
<evidence type="ECO:0000259" key="3">
    <source>
        <dbReference type="SMART" id="SM01008"/>
    </source>
</evidence>
<dbReference type="Pfam" id="PF02738">
    <property type="entry name" value="MoCoBD_1"/>
    <property type="match status" value="1"/>
</dbReference>
<dbReference type="InterPro" id="IPR036856">
    <property type="entry name" value="Ald_Oxase/Xan_DH_a/b_sf"/>
</dbReference>
<dbReference type="PANTHER" id="PTHR11908:SF132">
    <property type="entry name" value="ALDEHYDE OXIDASE 1-RELATED"/>
    <property type="match status" value="1"/>
</dbReference>
<evidence type="ECO:0000313" key="4">
    <source>
        <dbReference type="EMBL" id="WNO53723.1"/>
    </source>
</evidence>
<dbReference type="InterPro" id="IPR008274">
    <property type="entry name" value="AldOxase/xan_DH_MoCoBD1"/>
</dbReference>
<dbReference type="SUPFAM" id="SSF56003">
    <property type="entry name" value="Molybdenum cofactor-binding domain"/>
    <property type="match status" value="1"/>
</dbReference>
<dbReference type="SMART" id="SM01008">
    <property type="entry name" value="Ald_Xan_dh_C"/>
    <property type="match status" value="1"/>
</dbReference>
<dbReference type="EMBL" id="CP135076">
    <property type="protein sequence ID" value="WNO53723.1"/>
    <property type="molecule type" value="Genomic_DNA"/>
</dbReference>
<name>A0ABZ0BA36_9SPHN</name>
<dbReference type="Gene3D" id="3.90.1170.50">
    <property type="entry name" value="Aldehyde oxidase/xanthine dehydrogenase, a/b hammerhead"/>
    <property type="match status" value="1"/>
</dbReference>
<protein>
    <submittedName>
        <fullName evidence="4">Xanthine dehydrogenase family protein molybdopterin-binding subunit</fullName>
    </submittedName>
</protein>
<feature type="domain" description="Aldehyde oxidase/xanthine dehydrogenase a/b hammerhead" evidence="3">
    <location>
        <begin position="22"/>
        <end position="132"/>
    </location>
</feature>
<evidence type="ECO:0000256" key="1">
    <source>
        <dbReference type="ARBA" id="ARBA00022505"/>
    </source>
</evidence>
<dbReference type="Gene3D" id="3.30.365.10">
    <property type="entry name" value="Aldehyde oxidase/xanthine dehydrogenase, molybdopterin binding domain"/>
    <property type="match status" value="4"/>
</dbReference>
<dbReference type="InterPro" id="IPR037165">
    <property type="entry name" value="AldOxase/xan_DH_Mopterin-bd_sf"/>
</dbReference>
<gene>
    <name evidence="4" type="ORF">RPR59_00180</name>
</gene>
<dbReference type="RefSeq" id="WP_313915452.1">
    <property type="nucleotide sequence ID" value="NZ_CP135076.1"/>
</dbReference>
<dbReference type="SUPFAM" id="SSF54665">
    <property type="entry name" value="CO dehydrogenase molybdoprotein N-domain-like"/>
    <property type="match status" value="1"/>
</dbReference>
<dbReference type="InterPro" id="IPR016208">
    <property type="entry name" value="Ald_Oxase/xanthine_DH-like"/>
</dbReference>
<dbReference type="InterPro" id="IPR000674">
    <property type="entry name" value="Ald_Oxase/Xan_DH_a/b"/>
</dbReference>
<dbReference type="Pfam" id="PF20256">
    <property type="entry name" value="MoCoBD_2"/>
    <property type="match status" value="1"/>
</dbReference>
<dbReference type="Proteomes" id="UP001302249">
    <property type="component" value="Chromosome"/>
</dbReference>